<reference evidence="2 3" key="1">
    <citation type="journal article" date="2016" name="Sci. Rep.">
        <title>Peltaster fructicola genome reveals evolution from an invasive phytopathogen to an ectophytic parasite.</title>
        <authorList>
            <person name="Xu C."/>
            <person name="Chen H."/>
            <person name="Gleason M.L."/>
            <person name="Xu J.R."/>
            <person name="Liu H."/>
            <person name="Zhang R."/>
            <person name="Sun G."/>
        </authorList>
    </citation>
    <scope>NUCLEOTIDE SEQUENCE [LARGE SCALE GENOMIC DNA]</scope>
    <source>
        <strain evidence="2 3">LNHT1506</strain>
    </source>
</reference>
<dbReference type="AlphaFoldDB" id="A0A6H0XS61"/>
<dbReference type="SUPFAM" id="SSF50978">
    <property type="entry name" value="WD40 repeat-like"/>
    <property type="match status" value="1"/>
</dbReference>
<feature type="compositionally biased region" description="Basic and acidic residues" evidence="1">
    <location>
        <begin position="54"/>
        <end position="69"/>
    </location>
</feature>
<name>A0A6H0XS61_9PEZI</name>
<protein>
    <submittedName>
        <fullName evidence="2">Uncharacterized protein</fullName>
    </submittedName>
</protein>
<dbReference type="InterPro" id="IPR036322">
    <property type="entry name" value="WD40_repeat_dom_sf"/>
</dbReference>
<feature type="compositionally biased region" description="Polar residues" evidence="1">
    <location>
        <begin position="175"/>
        <end position="205"/>
    </location>
</feature>
<feature type="compositionally biased region" description="Basic residues" evidence="1">
    <location>
        <begin position="25"/>
        <end position="34"/>
    </location>
</feature>
<evidence type="ECO:0000313" key="3">
    <source>
        <dbReference type="Proteomes" id="UP000503462"/>
    </source>
</evidence>
<sequence length="771" mass="84542">MPSIDTPVADVDNEAFSTSPAPTSKRSKKKSKRKGLNDVDVPHDESTTPSPPKSVDEGVVKQPAVRELEQDIAEAVSKPSPESVGEPTTTRAPAIQEPDDVIDDVVLEQAKVEQAPLAHVEIDQSLPVQPVGVKVAEPVPIRILETNEPERQVQPATGFPRPLPNSPPVPLQPGISPTSPFRNEPPTRSTSTTHRVPARTRTSGTFERHDIYLPSSPPRFDIGRRQSSSRYQPRTSSLFDAPYLPQHPPPETPRTIRFDTFADAGDYTAAVRASDVLLVGMDAALDVYRVLPDKMEIIGRLEGLRGMVLDAKIVPVVGVDSLADKRPLVALVFADAVEVYSLQTSKYFKTLYKCHVQEPRLKLDAHGAFLVVSSGTSGEIFVYRDFECIGKFWTTLADDRALLALGRRWLVIVCPDASMVSIGGDALFHSAFGMSSHAPLQPPITTEVHLDQESLVARVTRQAAREVRKGVELGWAGWNEFVQPTVRVESEFPPTHAADVVKRIEPAVVSIVDLERMCHIATFALDGCSFLSLSADGTKLLTTSRTGEASDIWDLTDLQNVRCVQRITRNSPSTVLSAAWYEDYLALQTARTVHLHVIGEKPKVKSSWPVSLDRRMLAKGLASGFGMAKAGLQEAWHADDNKIRLEGVTHRWVRSGLAVATSDKVYLYPVTREEKIKVEKGKHFLLPGNGGSAEPGGYWTLRGIARATPSVAEDDYDTNPTYCPFHVDKRVTLLAYEPHELECFGESLGPLIKVNSEVESVIHIGGHLEGG</sequence>
<dbReference type="InterPro" id="IPR045142">
    <property type="entry name" value="BCAS3-like"/>
</dbReference>
<dbReference type="Proteomes" id="UP000503462">
    <property type="component" value="Chromosome 2"/>
</dbReference>
<organism evidence="2 3">
    <name type="scientific">Peltaster fructicola</name>
    <dbReference type="NCBI Taxonomy" id="286661"/>
    <lineage>
        <taxon>Eukaryota</taxon>
        <taxon>Fungi</taxon>
        <taxon>Dikarya</taxon>
        <taxon>Ascomycota</taxon>
        <taxon>Pezizomycotina</taxon>
        <taxon>Dothideomycetes</taxon>
        <taxon>Dothideomycetes incertae sedis</taxon>
        <taxon>Peltaster</taxon>
    </lineage>
</organism>
<dbReference type="GO" id="GO:0005737">
    <property type="term" value="C:cytoplasm"/>
    <property type="evidence" value="ECO:0007669"/>
    <property type="project" value="TreeGrafter"/>
</dbReference>
<gene>
    <name evidence="2" type="ORF">AMS68_003114</name>
</gene>
<dbReference type="OrthoDB" id="3938623at2759"/>
<proteinExistence type="predicted"/>
<feature type="region of interest" description="Disordered" evidence="1">
    <location>
        <begin position="1"/>
        <end position="99"/>
    </location>
</feature>
<dbReference type="GO" id="GO:0042594">
    <property type="term" value="P:response to starvation"/>
    <property type="evidence" value="ECO:0007669"/>
    <property type="project" value="TreeGrafter"/>
</dbReference>
<feature type="region of interest" description="Disordered" evidence="1">
    <location>
        <begin position="146"/>
        <end position="252"/>
    </location>
</feature>
<feature type="compositionally biased region" description="Pro residues" evidence="1">
    <location>
        <begin position="161"/>
        <end position="171"/>
    </location>
</feature>
<accession>A0A6H0XS61</accession>
<evidence type="ECO:0000256" key="1">
    <source>
        <dbReference type="SAM" id="MobiDB-lite"/>
    </source>
</evidence>
<dbReference type="EMBL" id="CP051140">
    <property type="protein sequence ID" value="QIW97596.1"/>
    <property type="molecule type" value="Genomic_DNA"/>
</dbReference>
<dbReference type="GO" id="GO:0006914">
    <property type="term" value="P:autophagy"/>
    <property type="evidence" value="ECO:0007669"/>
    <property type="project" value="InterPro"/>
</dbReference>
<dbReference type="PANTHER" id="PTHR13268">
    <property type="entry name" value="BREAST CARCINOMA AMPLIFIED SEQUENCE 3"/>
    <property type="match status" value="1"/>
</dbReference>
<dbReference type="PANTHER" id="PTHR13268:SF0">
    <property type="entry name" value="BCAS3 MICROTUBULE ASSOCIATED CELL MIGRATION FACTOR"/>
    <property type="match status" value="1"/>
</dbReference>
<evidence type="ECO:0000313" key="2">
    <source>
        <dbReference type="EMBL" id="QIW97596.1"/>
    </source>
</evidence>
<feature type="compositionally biased region" description="Basic and acidic residues" evidence="1">
    <location>
        <begin position="35"/>
        <end position="46"/>
    </location>
</feature>
<feature type="compositionally biased region" description="Polar residues" evidence="1">
    <location>
        <begin position="225"/>
        <end position="238"/>
    </location>
</feature>
<keyword evidence="3" id="KW-1185">Reference proteome</keyword>